<dbReference type="AlphaFoldDB" id="A0A0P7B939"/>
<dbReference type="PROSITE" id="PS01081">
    <property type="entry name" value="HTH_TETR_1"/>
    <property type="match status" value="1"/>
</dbReference>
<dbReference type="FunFam" id="1.10.10.60:FF:000141">
    <property type="entry name" value="TetR family transcriptional regulator"/>
    <property type="match status" value="1"/>
</dbReference>
<dbReference type="InterPro" id="IPR009057">
    <property type="entry name" value="Homeodomain-like_sf"/>
</dbReference>
<keyword evidence="1" id="KW-0805">Transcription regulation</keyword>
<evidence type="ECO:0000256" key="3">
    <source>
        <dbReference type="ARBA" id="ARBA00023163"/>
    </source>
</evidence>
<feature type="DNA-binding region" description="H-T-H motif" evidence="4">
    <location>
        <begin position="37"/>
        <end position="56"/>
    </location>
</feature>
<dbReference type="PANTHER" id="PTHR43479">
    <property type="entry name" value="ACREF/ENVCD OPERON REPRESSOR-RELATED"/>
    <property type="match status" value="1"/>
</dbReference>
<evidence type="ECO:0000313" key="6">
    <source>
        <dbReference type="EMBL" id="KPM46857.1"/>
    </source>
</evidence>
<organism evidence="6 7">
    <name type="scientific">Jiulongibacter sediminis</name>
    <dbReference type="NCBI Taxonomy" id="1605367"/>
    <lineage>
        <taxon>Bacteria</taxon>
        <taxon>Pseudomonadati</taxon>
        <taxon>Bacteroidota</taxon>
        <taxon>Cytophagia</taxon>
        <taxon>Cytophagales</taxon>
        <taxon>Leadbetterellaceae</taxon>
        <taxon>Jiulongibacter</taxon>
    </lineage>
</organism>
<dbReference type="Pfam" id="PF00440">
    <property type="entry name" value="TetR_N"/>
    <property type="match status" value="1"/>
</dbReference>
<dbReference type="InterPro" id="IPR023772">
    <property type="entry name" value="DNA-bd_HTH_TetR-type_CS"/>
</dbReference>
<accession>A0A0P7B939</accession>
<comment type="caution">
    <text evidence="6">The sequence shown here is derived from an EMBL/GenBank/DDBJ whole genome shotgun (WGS) entry which is preliminary data.</text>
</comment>
<dbReference type="InterPro" id="IPR001647">
    <property type="entry name" value="HTH_TetR"/>
</dbReference>
<dbReference type="SUPFAM" id="SSF46689">
    <property type="entry name" value="Homeodomain-like"/>
    <property type="match status" value="1"/>
</dbReference>
<sequence>MSPKSDIEFEKIRKESKRKILDTALRLFGEKGFASTSISMIAKEAGISKGLMYNYFDSKDELLQAVLSDMVEHMEQPYREMMSIENSFEMLGKMIDFTVEFMKSHKEFNVLMTSLGLQKESHPFIKQIVDNKIKSWVPIYQKRLEDIGVEDPETELLILAAAMDGMAVQYLTTEDDSHLENVARALKKRYKLDQNIKSKDQ</sequence>
<evidence type="ECO:0000256" key="2">
    <source>
        <dbReference type="ARBA" id="ARBA00023125"/>
    </source>
</evidence>
<evidence type="ECO:0000256" key="1">
    <source>
        <dbReference type="ARBA" id="ARBA00023015"/>
    </source>
</evidence>
<name>A0A0P7B939_9BACT</name>
<dbReference type="PRINTS" id="PR00455">
    <property type="entry name" value="HTHTETR"/>
</dbReference>
<dbReference type="InterPro" id="IPR036271">
    <property type="entry name" value="Tet_transcr_reg_TetR-rel_C_sf"/>
</dbReference>
<dbReference type="InterPro" id="IPR050624">
    <property type="entry name" value="HTH-type_Tx_Regulator"/>
</dbReference>
<keyword evidence="2 4" id="KW-0238">DNA-binding</keyword>
<protein>
    <recommendedName>
        <fullName evidence="5">HTH tetR-type domain-containing protein</fullName>
    </recommendedName>
</protein>
<keyword evidence="3" id="KW-0804">Transcription</keyword>
<dbReference type="PROSITE" id="PS50977">
    <property type="entry name" value="HTH_TETR_2"/>
    <property type="match status" value="1"/>
</dbReference>
<dbReference type="STRING" id="1605367.AFM12_16590"/>
<dbReference type="Gene3D" id="1.10.357.10">
    <property type="entry name" value="Tetracycline Repressor, domain 2"/>
    <property type="match status" value="1"/>
</dbReference>
<evidence type="ECO:0000313" key="7">
    <source>
        <dbReference type="Proteomes" id="UP000050454"/>
    </source>
</evidence>
<dbReference type="EMBL" id="LGTQ01000013">
    <property type="protein sequence ID" value="KPM46857.1"/>
    <property type="molecule type" value="Genomic_DNA"/>
</dbReference>
<evidence type="ECO:0000259" key="5">
    <source>
        <dbReference type="PROSITE" id="PS50977"/>
    </source>
</evidence>
<dbReference type="SUPFAM" id="SSF48498">
    <property type="entry name" value="Tetracyclin repressor-like, C-terminal domain"/>
    <property type="match status" value="1"/>
</dbReference>
<keyword evidence="7" id="KW-1185">Reference proteome</keyword>
<dbReference type="PANTHER" id="PTHR43479:SF11">
    <property type="entry name" value="ACREF_ENVCD OPERON REPRESSOR-RELATED"/>
    <property type="match status" value="1"/>
</dbReference>
<proteinExistence type="predicted"/>
<dbReference type="GO" id="GO:0003677">
    <property type="term" value="F:DNA binding"/>
    <property type="evidence" value="ECO:0007669"/>
    <property type="project" value="UniProtKB-UniRule"/>
</dbReference>
<dbReference type="Proteomes" id="UP000050454">
    <property type="component" value="Unassembled WGS sequence"/>
</dbReference>
<reference evidence="6 7" key="1">
    <citation type="submission" date="2015-07" db="EMBL/GenBank/DDBJ databases">
        <title>The draft genome sequence of Leadbetterella sp. JN14-9.</title>
        <authorList>
            <person name="Liu Y."/>
            <person name="Du J."/>
            <person name="Shao Z."/>
        </authorList>
    </citation>
    <scope>NUCLEOTIDE SEQUENCE [LARGE SCALE GENOMIC DNA]</scope>
    <source>
        <strain evidence="6 7">JN14-9</strain>
    </source>
</reference>
<gene>
    <name evidence="6" type="ORF">AFM12_16590</name>
</gene>
<evidence type="ECO:0000256" key="4">
    <source>
        <dbReference type="PROSITE-ProRule" id="PRU00335"/>
    </source>
</evidence>
<feature type="domain" description="HTH tetR-type" evidence="5">
    <location>
        <begin position="14"/>
        <end position="74"/>
    </location>
</feature>
<dbReference type="RefSeq" id="WP_055150522.1">
    <property type="nucleotide sequence ID" value="NZ_CAKZPM010000020.1"/>
</dbReference>